<sequence>DWANESNSDRVLKLKDGKETHYVIYKESLEAYSENTDEPIRSSFNISIQLAVHIINLLPINILCSIDNTEKVDLKSGELYHATTGNKQSSLVFT</sequence>
<feature type="non-terminal residue" evidence="1">
    <location>
        <position position="1"/>
    </location>
</feature>
<feature type="non-terminal residue" evidence="1">
    <location>
        <position position="94"/>
    </location>
</feature>
<dbReference type="AlphaFoldDB" id="A0A820RJ48"/>
<proteinExistence type="predicted"/>
<gene>
    <name evidence="1" type="ORF">OXD698_LOCUS53597</name>
</gene>
<reference evidence="1" key="1">
    <citation type="submission" date="2021-02" db="EMBL/GenBank/DDBJ databases">
        <authorList>
            <person name="Nowell W R."/>
        </authorList>
    </citation>
    <scope>NUCLEOTIDE SEQUENCE</scope>
</reference>
<comment type="caution">
    <text evidence="1">The sequence shown here is derived from an EMBL/GenBank/DDBJ whole genome shotgun (WGS) entry which is preliminary data.</text>
</comment>
<name>A0A820RJ48_9BILA</name>
<evidence type="ECO:0000313" key="2">
    <source>
        <dbReference type="Proteomes" id="UP000663844"/>
    </source>
</evidence>
<evidence type="ECO:0000313" key="1">
    <source>
        <dbReference type="EMBL" id="CAF4437205.1"/>
    </source>
</evidence>
<protein>
    <submittedName>
        <fullName evidence="1">Uncharacterized protein</fullName>
    </submittedName>
</protein>
<dbReference type="Proteomes" id="UP000663844">
    <property type="component" value="Unassembled WGS sequence"/>
</dbReference>
<organism evidence="1 2">
    <name type="scientific">Adineta steineri</name>
    <dbReference type="NCBI Taxonomy" id="433720"/>
    <lineage>
        <taxon>Eukaryota</taxon>
        <taxon>Metazoa</taxon>
        <taxon>Spiralia</taxon>
        <taxon>Gnathifera</taxon>
        <taxon>Rotifera</taxon>
        <taxon>Eurotatoria</taxon>
        <taxon>Bdelloidea</taxon>
        <taxon>Adinetida</taxon>
        <taxon>Adinetidae</taxon>
        <taxon>Adineta</taxon>
    </lineage>
</organism>
<accession>A0A820RJ48</accession>
<dbReference type="EMBL" id="CAJOAZ010031003">
    <property type="protein sequence ID" value="CAF4437205.1"/>
    <property type="molecule type" value="Genomic_DNA"/>
</dbReference>